<keyword evidence="6 14" id="KW-0479">Metal-binding</keyword>
<accession>A0A0U9HE87</accession>
<dbReference type="EC" id="3.5.4.5" evidence="4 15"/>
<dbReference type="GO" id="GO:0008270">
    <property type="term" value="F:zinc ion binding"/>
    <property type="evidence" value="ECO:0007669"/>
    <property type="project" value="UniProtKB-UniRule"/>
</dbReference>
<proteinExistence type="inferred from homology"/>
<dbReference type="NCBIfam" id="TIGR01354">
    <property type="entry name" value="cyt_deam_tetra"/>
    <property type="match status" value="1"/>
</dbReference>
<feature type="binding site" evidence="14">
    <location>
        <position position="92"/>
    </location>
    <ligand>
        <name>Zn(2+)</name>
        <dbReference type="ChEBI" id="CHEBI:29105"/>
        <note>catalytic</note>
    </ligand>
</feature>
<dbReference type="InterPro" id="IPR016193">
    <property type="entry name" value="Cytidine_deaminase-like"/>
</dbReference>
<dbReference type="GO" id="GO:0055086">
    <property type="term" value="P:nucleobase-containing small molecule metabolic process"/>
    <property type="evidence" value="ECO:0007669"/>
    <property type="project" value="UniProtKB-ARBA"/>
</dbReference>
<dbReference type="GO" id="GO:0042802">
    <property type="term" value="F:identical protein binding"/>
    <property type="evidence" value="ECO:0007669"/>
    <property type="project" value="UniProtKB-ARBA"/>
</dbReference>
<gene>
    <name evidence="17" type="ORF">TSYNT_7156</name>
</gene>
<dbReference type="GO" id="GO:0005829">
    <property type="term" value="C:cytosol"/>
    <property type="evidence" value="ECO:0007669"/>
    <property type="project" value="TreeGrafter"/>
</dbReference>
<evidence type="ECO:0000256" key="10">
    <source>
        <dbReference type="ARBA" id="ARBA00049252"/>
    </source>
</evidence>
<keyword evidence="18" id="KW-1185">Reference proteome</keyword>
<feature type="domain" description="CMP/dCMP-type deaminase" evidence="16">
    <location>
        <begin position="4"/>
        <end position="130"/>
    </location>
</feature>
<comment type="catalytic activity">
    <reaction evidence="11 15">
        <text>cytidine + H2O + H(+) = uridine + NH4(+)</text>
        <dbReference type="Rhea" id="RHEA:16069"/>
        <dbReference type="ChEBI" id="CHEBI:15377"/>
        <dbReference type="ChEBI" id="CHEBI:15378"/>
        <dbReference type="ChEBI" id="CHEBI:16704"/>
        <dbReference type="ChEBI" id="CHEBI:17562"/>
        <dbReference type="ChEBI" id="CHEBI:28938"/>
        <dbReference type="EC" id="3.5.4.5"/>
    </reaction>
</comment>
<evidence type="ECO:0000256" key="7">
    <source>
        <dbReference type="ARBA" id="ARBA00022801"/>
    </source>
</evidence>
<dbReference type="InterPro" id="IPR002125">
    <property type="entry name" value="CMP_dCMP_dom"/>
</dbReference>
<evidence type="ECO:0000256" key="12">
    <source>
        <dbReference type="PIRSR" id="PIRSR606262-1"/>
    </source>
</evidence>
<dbReference type="RefSeq" id="WP_083497667.1">
    <property type="nucleotide sequence ID" value="NZ_BSDW01000001.1"/>
</dbReference>
<comment type="cofactor">
    <cofactor evidence="1 14 15">
        <name>Zn(2+)</name>
        <dbReference type="ChEBI" id="CHEBI:29105"/>
    </cofactor>
</comment>
<dbReference type="Pfam" id="PF00383">
    <property type="entry name" value="dCMP_cyt_deam_1"/>
    <property type="match status" value="1"/>
</dbReference>
<dbReference type="InterPro" id="IPR016192">
    <property type="entry name" value="APOBEC/CMP_deaminase_Zn-bd"/>
</dbReference>
<dbReference type="PROSITE" id="PS51747">
    <property type="entry name" value="CYT_DCMP_DEAMINASES_2"/>
    <property type="match status" value="1"/>
</dbReference>
<dbReference type="OrthoDB" id="9795347at2"/>
<dbReference type="InterPro" id="IPR006262">
    <property type="entry name" value="Cyt_deam_tetra"/>
</dbReference>
<dbReference type="PANTHER" id="PTHR11644">
    <property type="entry name" value="CYTIDINE DEAMINASE"/>
    <property type="match status" value="1"/>
</dbReference>
<dbReference type="AlphaFoldDB" id="A0A0U9HE87"/>
<dbReference type="InterPro" id="IPR050202">
    <property type="entry name" value="Cyt/Deoxycyt_deaminase"/>
</dbReference>
<evidence type="ECO:0000256" key="11">
    <source>
        <dbReference type="ARBA" id="ARBA00049558"/>
    </source>
</evidence>
<evidence type="ECO:0000259" key="16">
    <source>
        <dbReference type="PROSITE" id="PS51747"/>
    </source>
</evidence>
<dbReference type="SUPFAM" id="SSF53927">
    <property type="entry name" value="Cytidine deaminase-like"/>
    <property type="match status" value="1"/>
</dbReference>
<dbReference type="PROSITE" id="PS00903">
    <property type="entry name" value="CYT_DCMP_DEAMINASES_1"/>
    <property type="match status" value="1"/>
</dbReference>
<sequence length="130" mass="13909">MIEINKKELVKKALSAMENAYVPYSKFPVGACAATADGETILGCNIENASYGLTVCAERVTLFKAYSEGKKDIAALAVAANVDEPVSPCGACRQVIAELAPSAIIYLSNRDGSKIKTMTVEELLPYAFRL</sequence>
<evidence type="ECO:0000313" key="17">
    <source>
        <dbReference type="EMBL" id="GAQ25138.1"/>
    </source>
</evidence>
<feature type="binding site" evidence="14">
    <location>
        <position position="56"/>
    </location>
    <ligand>
        <name>Zn(2+)</name>
        <dbReference type="ChEBI" id="CHEBI:29105"/>
        <note>catalytic</note>
    </ligand>
</feature>
<evidence type="ECO:0000313" key="18">
    <source>
        <dbReference type="Proteomes" id="UP000062160"/>
    </source>
</evidence>
<evidence type="ECO:0000256" key="4">
    <source>
        <dbReference type="ARBA" id="ARBA00012783"/>
    </source>
</evidence>
<evidence type="ECO:0000256" key="5">
    <source>
        <dbReference type="ARBA" id="ARBA00018266"/>
    </source>
</evidence>
<evidence type="ECO:0000256" key="15">
    <source>
        <dbReference type="RuleBase" id="RU364006"/>
    </source>
</evidence>
<dbReference type="EMBL" id="DF977001">
    <property type="protein sequence ID" value="GAQ25138.1"/>
    <property type="molecule type" value="Genomic_DNA"/>
</dbReference>
<dbReference type="NCBIfam" id="NF004064">
    <property type="entry name" value="PRK05578.1"/>
    <property type="match status" value="1"/>
</dbReference>
<keyword evidence="8 14" id="KW-0862">Zinc</keyword>
<evidence type="ECO:0000256" key="1">
    <source>
        <dbReference type="ARBA" id="ARBA00001947"/>
    </source>
</evidence>
<keyword evidence="7 15" id="KW-0378">Hydrolase</keyword>
<feature type="active site" description="Proton donor" evidence="12">
    <location>
        <position position="58"/>
    </location>
</feature>
<reference evidence="17" key="1">
    <citation type="journal article" date="2016" name="Genome Announc.">
        <title>Draft Genome Sequence of the Syntrophic Lactate-Degrading Bacterium Tepidanaerobacter syntrophicus JLT.</title>
        <authorList>
            <person name="Matsuura N."/>
            <person name="Ohashi A."/>
            <person name="Tourlousse D.M."/>
            <person name="Sekiguchi Y."/>
        </authorList>
    </citation>
    <scope>NUCLEOTIDE SEQUENCE [LARGE SCALE GENOMIC DNA]</scope>
    <source>
        <strain evidence="17">JL</strain>
    </source>
</reference>
<evidence type="ECO:0000256" key="14">
    <source>
        <dbReference type="PIRSR" id="PIRSR606262-3"/>
    </source>
</evidence>
<evidence type="ECO:0000256" key="2">
    <source>
        <dbReference type="ARBA" id="ARBA00003949"/>
    </source>
</evidence>
<dbReference type="Proteomes" id="UP000062160">
    <property type="component" value="Unassembled WGS sequence"/>
</dbReference>
<dbReference type="PANTHER" id="PTHR11644:SF2">
    <property type="entry name" value="CYTIDINE DEAMINASE"/>
    <property type="match status" value="1"/>
</dbReference>
<dbReference type="GO" id="GO:0004126">
    <property type="term" value="F:cytidine deaminase activity"/>
    <property type="evidence" value="ECO:0007669"/>
    <property type="project" value="UniProtKB-UniRule"/>
</dbReference>
<feature type="binding site" evidence="13">
    <location>
        <begin position="45"/>
        <end position="51"/>
    </location>
    <ligand>
        <name>substrate</name>
    </ligand>
</feature>
<evidence type="ECO:0000256" key="13">
    <source>
        <dbReference type="PIRSR" id="PIRSR606262-2"/>
    </source>
</evidence>
<comment type="function">
    <text evidence="2 15">This enzyme scavenges exogenous and endogenous cytidine and 2'-deoxycytidine for UMP synthesis.</text>
</comment>
<protein>
    <recommendedName>
        <fullName evidence="5 15">Cytidine deaminase</fullName>
        <ecNumber evidence="4 15">3.5.4.5</ecNumber>
    </recommendedName>
    <alternativeName>
        <fullName evidence="9 15">Cytidine aminohydrolase</fullName>
    </alternativeName>
</protein>
<evidence type="ECO:0000256" key="6">
    <source>
        <dbReference type="ARBA" id="ARBA00022723"/>
    </source>
</evidence>
<comment type="similarity">
    <text evidence="3 15">Belongs to the cytidine and deoxycytidylate deaminase family.</text>
</comment>
<organism evidence="17">
    <name type="scientific">Tepidanaerobacter syntrophicus</name>
    <dbReference type="NCBI Taxonomy" id="224999"/>
    <lineage>
        <taxon>Bacteria</taxon>
        <taxon>Bacillati</taxon>
        <taxon>Bacillota</taxon>
        <taxon>Clostridia</taxon>
        <taxon>Thermosediminibacterales</taxon>
        <taxon>Tepidanaerobacteraceae</taxon>
        <taxon>Tepidanaerobacter</taxon>
    </lineage>
</organism>
<dbReference type="CDD" id="cd01283">
    <property type="entry name" value="cytidine_deaminase"/>
    <property type="match status" value="1"/>
</dbReference>
<evidence type="ECO:0000256" key="3">
    <source>
        <dbReference type="ARBA" id="ARBA00006576"/>
    </source>
</evidence>
<dbReference type="Gene3D" id="3.40.140.10">
    <property type="entry name" value="Cytidine Deaminase, domain 2"/>
    <property type="match status" value="1"/>
</dbReference>
<evidence type="ECO:0000256" key="9">
    <source>
        <dbReference type="ARBA" id="ARBA00032005"/>
    </source>
</evidence>
<name>A0A0U9HE87_9FIRM</name>
<dbReference type="STRING" id="224999.GCA_001485475_01153"/>
<dbReference type="GO" id="GO:0072527">
    <property type="term" value="P:pyrimidine-containing compound metabolic process"/>
    <property type="evidence" value="ECO:0007669"/>
    <property type="project" value="UniProtKB-ARBA"/>
</dbReference>
<comment type="catalytic activity">
    <reaction evidence="10 15">
        <text>2'-deoxycytidine + H2O + H(+) = 2'-deoxyuridine + NH4(+)</text>
        <dbReference type="Rhea" id="RHEA:13433"/>
        <dbReference type="ChEBI" id="CHEBI:15377"/>
        <dbReference type="ChEBI" id="CHEBI:15378"/>
        <dbReference type="ChEBI" id="CHEBI:15698"/>
        <dbReference type="ChEBI" id="CHEBI:16450"/>
        <dbReference type="ChEBI" id="CHEBI:28938"/>
        <dbReference type="EC" id="3.5.4.5"/>
    </reaction>
</comment>
<evidence type="ECO:0000256" key="8">
    <source>
        <dbReference type="ARBA" id="ARBA00022833"/>
    </source>
</evidence>
<dbReference type="FunFam" id="3.40.140.10:FF:000008">
    <property type="entry name" value="Cytidine deaminase"/>
    <property type="match status" value="1"/>
</dbReference>
<feature type="binding site" evidence="14">
    <location>
        <position position="89"/>
    </location>
    <ligand>
        <name>Zn(2+)</name>
        <dbReference type="ChEBI" id="CHEBI:29105"/>
        <note>catalytic</note>
    </ligand>
</feature>